<dbReference type="PROSITE" id="PS50158">
    <property type="entry name" value="ZF_CCHC"/>
    <property type="match status" value="1"/>
</dbReference>
<feature type="domain" description="CCHC-type" evidence="3">
    <location>
        <begin position="297"/>
        <end position="312"/>
    </location>
</feature>
<keyword evidence="1" id="KW-0863">Zinc-finger</keyword>
<evidence type="ECO:0000313" key="4">
    <source>
        <dbReference type="Ensembl" id="ENSMMUP00000079982.1"/>
    </source>
</evidence>
<dbReference type="GO" id="GO:0008270">
    <property type="term" value="F:zinc ion binding"/>
    <property type="evidence" value="ECO:0007669"/>
    <property type="project" value="UniProtKB-KW"/>
</dbReference>
<dbReference type="Pfam" id="PF00098">
    <property type="entry name" value="zf-CCHC"/>
    <property type="match status" value="1"/>
</dbReference>
<dbReference type="OMA" id="HADIRCK"/>
<dbReference type="Gene3D" id="4.10.60.10">
    <property type="entry name" value="Zinc finger, CCHC-type"/>
    <property type="match status" value="1"/>
</dbReference>
<reference evidence="5" key="1">
    <citation type="journal article" date="2007" name="Science">
        <title>Evolutionary and biomedical insights from the rhesus macaque genome.</title>
        <authorList>
            <person name="Gibbs R.A."/>
            <person name="Rogers J."/>
            <person name="Katze M.G."/>
            <person name="Bumgarner R."/>
            <person name="Weinstock G.M."/>
            <person name="Mardis E.R."/>
            <person name="Remington K.A."/>
            <person name="Strausberg R.L."/>
            <person name="Venter J.C."/>
            <person name="Wilson R.K."/>
            <person name="Batzer M.A."/>
            <person name="Bustamante C.D."/>
            <person name="Eichler E.E."/>
            <person name="Hahn M.W."/>
            <person name="Hardison R.C."/>
            <person name="Makova K.D."/>
            <person name="Miller W."/>
            <person name="Milosavljevic A."/>
            <person name="Palermo R.E."/>
            <person name="Siepel A."/>
            <person name="Sikela J.M."/>
            <person name="Attaway T."/>
            <person name="Bell S."/>
            <person name="Bernard K.E."/>
            <person name="Buhay C.J."/>
            <person name="Chandrabose M.N."/>
            <person name="Dao M."/>
            <person name="Davis C."/>
            <person name="Delehaunty K.D."/>
            <person name="Ding Y."/>
            <person name="Dinh H.H."/>
            <person name="Dugan-Rocha S."/>
            <person name="Fulton L.A."/>
            <person name="Gabisi R.A."/>
            <person name="Garner T.T."/>
            <person name="Godfrey J."/>
            <person name="Hawes A.C."/>
            <person name="Hernandez J."/>
            <person name="Hines S."/>
            <person name="Holder M."/>
            <person name="Hume J."/>
            <person name="Jhangiani S.N."/>
            <person name="Joshi V."/>
            <person name="Khan Z.M."/>
            <person name="Kirkness E.F."/>
            <person name="Cree A."/>
            <person name="Fowler R.G."/>
            <person name="Lee S."/>
            <person name="Lewis L.R."/>
            <person name="Li Z."/>
            <person name="Liu Y.-S."/>
            <person name="Moore S.M."/>
            <person name="Muzny D."/>
            <person name="Nazareth L.V."/>
            <person name="Ngo D.N."/>
            <person name="Okwuonu G.O."/>
            <person name="Pai G."/>
            <person name="Parker D."/>
            <person name="Paul H.A."/>
            <person name="Pfannkoch C."/>
            <person name="Pohl C.S."/>
            <person name="Rogers Y.-H.C."/>
            <person name="Ruiz S.J."/>
            <person name="Sabo A."/>
            <person name="Santibanez J."/>
            <person name="Schneider B.W."/>
            <person name="Smith S.M."/>
            <person name="Sodergren E."/>
            <person name="Svatek A.F."/>
            <person name="Utterback T.R."/>
            <person name="Vattathil S."/>
            <person name="Warren W."/>
            <person name="White C.S."/>
            <person name="Chinwalla A.T."/>
            <person name="Feng Y."/>
            <person name="Halpern A.L."/>
            <person name="Hillier L.W."/>
            <person name="Huang X."/>
            <person name="Minx P."/>
            <person name="Nelson J.O."/>
            <person name="Pepin K.H."/>
            <person name="Qin X."/>
            <person name="Sutton G.G."/>
            <person name="Venter E."/>
            <person name="Walenz B.P."/>
            <person name="Wallis J.W."/>
            <person name="Worley K.C."/>
            <person name="Yang S.-P."/>
            <person name="Jones S.M."/>
            <person name="Marra M.A."/>
            <person name="Rocchi M."/>
            <person name="Schein J.E."/>
            <person name="Baertsch R."/>
            <person name="Clarke L."/>
            <person name="Csuros M."/>
            <person name="Glasscock J."/>
            <person name="Harris R.A."/>
            <person name="Havlak P."/>
            <person name="Jackson A.R."/>
            <person name="Jiang H."/>
            <person name="Liu Y."/>
            <person name="Messina D.N."/>
            <person name="Shen Y."/>
            <person name="Song H.X.-Z."/>
            <person name="Wylie T."/>
            <person name="Zhang L."/>
            <person name="Birney E."/>
            <person name="Han K."/>
            <person name="Konkel M.K."/>
            <person name="Lee J."/>
            <person name="Smit A.F.A."/>
            <person name="Ullmer B."/>
            <person name="Wang H."/>
            <person name="Xing J."/>
            <person name="Burhans R."/>
            <person name="Cheng Z."/>
            <person name="Karro J.E."/>
            <person name="Ma J."/>
            <person name="Raney B."/>
            <person name="She X."/>
            <person name="Cox M.J."/>
            <person name="Demuth J.P."/>
            <person name="Dumas L.J."/>
            <person name="Han S.-G."/>
            <person name="Hopkins J."/>
            <person name="Karimpour-Fard A."/>
            <person name="Kim Y.H."/>
            <person name="Pollack J.R."/>
            <person name="Vinar T."/>
            <person name="Addo-Quaye C."/>
            <person name="Degenhardt J."/>
            <person name="Denby A."/>
            <person name="Hubisz M.J."/>
            <person name="Indap A."/>
            <person name="Kosiol C."/>
            <person name="Lahn B.T."/>
            <person name="Lawson H.A."/>
            <person name="Marklein A."/>
            <person name="Nielsen R."/>
            <person name="Vallender E.J."/>
            <person name="Clark A.G."/>
            <person name="Ferguson B."/>
            <person name="Hernandez R.D."/>
            <person name="Hirani K."/>
            <person name="Kehrer-Sawatzki H."/>
            <person name="Kolb J."/>
            <person name="Patil S."/>
            <person name="Pu L.-L."/>
            <person name="Ren Y."/>
            <person name="Smith D.G."/>
            <person name="Wheeler D.A."/>
            <person name="Schenck I."/>
            <person name="Ball E.V."/>
            <person name="Chen R."/>
            <person name="Cooper D.N."/>
            <person name="Giardine B."/>
            <person name="Hsu F."/>
            <person name="Kent W.J."/>
            <person name="Lesk A."/>
            <person name="Nelson D.L."/>
            <person name="O'brien W.E."/>
            <person name="Pruefer K."/>
            <person name="Stenson P.D."/>
            <person name="Wallace J.C."/>
            <person name="Ke H."/>
            <person name="Liu X.-M."/>
            <person name="Wang P."/>
            <person name="Xiang A.P."/>
            <person name="Yang F."/>
            <person name="Barber G.P."/>
            <person name="Haussler D."/>
            <person name="Karolchik D."/>
            <person name="Kern A.D."/>
            <person name="Kuhn R.M."/>
            <person name="Smith K.E."/>
            <person name="Zwieg A.S."/>
        </authorList>
    </citation>
    <scope>NUCLEOTIDE SEQUENCE [LARGE SCALE GENOMIC DNA]</scope>
    <source>
        <strain evidence="5">17573</strain>
    </source>
</reference>
<dbReference type="SMR" id="A0A5F8ASD9"/>
<dbReference type="Bgee" id="ENSMMUG00000051993">
    <property type="expression patterns" value="Expressed in spermatid and 11 other cell types or tissues"/>
</dbReference>
<keyword evidence="1" id="KW-0862">Zinc</keyword>
<organism evidence="4 5">
    <name type="scientific">Macaca mulatta</name>
    <name type="common">Rhesus macaque</name>
    <dbReference type="NCBI Taxonomy" id="9544"/>
    <lineage>
        <taxon>Eukaryota</taxon>
        <taxon>Metazoa</taxon>
        <taxon>Chordata</taxon>
        <taxon>Craniata</taxon>
        <taxon>Vertebrata</taxon>
        <taxon>Euteleostomi</taxon>
        <taxon>Mammalia</taxon>
        <taxon>Eutheria</taxon>
        <taxon>Euarchontoglires</taxon>
        <taxon>Primates</taxon>
        <taxon>Haplorrhini</taxon>
        <taxon>Catarrhini</taxon>
        <taxon>Cercopithecidae</taxon>
        <taxon>Cercopithecinae</taxon>
        <taxon>Macaca</taxon>
    </lineage>
</organism>
<dbReference type="Gene3D" id="1.10.375.10">
    <property type="entry name" value="Human Immunodeficiency Virus Type 1 Capsid Protein"/>
    <property type="match status" value="1"/>
</dbReference>
<dbReference type="PANTHER" id="PTHR33166">
    <property type="entry name" value="GAG_P30 DOMAIN-CONTAINING PROTEIN"/>
    <property type="match status" value="1"/>
</dbReference>
<feature type="region of interest" description="Disordered" evidence="2">
    <location>
        <begin position="1"/>
        <end position="20"/>
    </location>
</feature>
<reference evidence="4" key="3">
    <citation type="submission" date="2025-08" db="UniProtKB">
        <authorList>
            <consortium name="Ensembl"/>
        </authorList>
    </citation>
    <scope>IDENTIFICATION</scope>
    <source>
        <strain evidence="4">17573</strain>
    </source>
</reference>
<dbReference type="GO" id="GO:0003676">
    <property type="term" value="F:nucleic acid binding"/>
    <property type="evidence" value="ECO:0007669"/>
    <property type="project" value="InterPro"/>
</dbReference>
<dbReference type="Ensembl" id="ENSMMUT00000094397.1">
    <property type="protein sequence ID" value="ENSMMUP00000079982.1"/>
    <property type="gene ID" value="ENSMMUG00000051993.1"/>
</dbReference>
<dbReference type="InterPro" id="IPR001878">
    <property type="entry name" value="Znf_CCHC"/>
</dbReference>
<dbReference type="SMART" id="SM00343">
    <property type="entry name" value="ZnF_C2HC"/>
    <property type="match status" value="2"/>
</dbReference>
<name>A0A5F8ASD9_MACMU</name>
<evidence type="ECO:0000256" key="2">
    <source>
        <dbReference type="SAM" id="MobiDB-lite"/>
    </source>
</evidence>
<reference evidence="4" key="4">
    <citation type="submission" date="2025-09" db="UniProtKB">
        <authorList>
            <consortium name="Ensembl"/>
        </authorList>
    </citation>
    <scope>IDENTIFICATION</scope>
    <source>
        <strain evidence="4">17573</strain>
    </source>
</reference>
<sequence>MDPVSPASSSSSSPVSAHTRSRTDLLCPLREVAGAEGVVRVHVPFLLADLSKVEERVGSLSAYPTLYIKEFRYLCQAYDLTWHDLHVVMNSTLSPEEREHKLAAARQHTDQVHLTDPTMPVGTEVVPSAEPNWDYQVGQAGCCRQDMMVQCLLAGMQAASNKSVNFDILKEVVQGSDENLAIFLNRLTKALIQYTYFDPASPAGGTVLATYFISQLAPDIRKKLKTVEDGPQTPIQDLVTLAFKVYNSREEATEAQQQARLKQKVNLQTQAFVAALRLAGYRSSQRGGTPQAPPGACFKCGNKGHWAKQCPNPKEPTRPCPSCRQMGHWNSDCPNLSTVATPPCT</sequence>
<dbReference type="SUPFAM" id="SSF47943">
    <property type="entry name" value="Retrovirus capsid protein, N-terminal core domain"/>
    <property type="match status" value="1"/>
</dbReference>
<accession>A0A5F8ASD9</accession>
<dbReference type="AlphaFoldDB" id="A0A5F8ASD9"/>
<feature type="compositionally biased region" description="Low complexity" evidence="2">
    <location>
        <begin position="1"/>
        <end position="17"/>
    </location>
</feature>
<evidence type="ECO:0000259" key="3">
    <source>
        <dbReference type="PROSITE" id="PS50158"/>
    </source>
</evidence>
<dbReference type="STRING" id="9544.ENSMMUP00000079982"/>
<protein>
    <recommendedName>
        <fullName evidence="3">CCHC-type domain-containing protein</fullName>
    </recommendedName>
</protein>
<dbReference type="InterPro" id="IPR050462">
    <property type="entry name" value="Retroviral_Gag-Pol_poly"/>
</dbReference>
<evidence type="ECO:0000256" key="1">
    <source>
        <dbReference type="PROSITE-ProRule" id="PRU00047"/>
    </source>
</evidence>
<dbReference type="InParanoid" id="A0A5F8ASD9"/>
<dbReference type="VEuPathDB" id="HostDB:ENSMMUG00000051993"/>
<dbReference type="GO" id="GO:0019068">
    <property type="term" value="P:virion assembly"/>
    <property type="evidence" value="ECO:0007669"/>
    <property type="project" value="InterPro"/>
</dbReference>
<proteinExistence type="predicted"/>
<dbReference type="InterPro" id="IPR036875">
    <property type="entry name" value="Znf_CCHC_sf"/>
</dbReference>
<dbReference type="SUPFAM" id="SSF57756">
    <property type="entry name" value="Retrovirus zinc finger-like domains"/>
    <property type="match status" value="1"/>
</dbReference>
<dbReference type="GeneTree" id="ENSGT00960000186796"/>
<keyword evidence="1" id="KW-0479">Metal-binding</keyword>
<reference evidence="4" key="2">
    <citation type="submission" date="2019-01" db="EMBL/GenBank/DDBJ databases">
        <authorList>
            <person name="Graves T."/>
            <person name="Eichler E.E."/>
            <person name="Wilson R.K."/>
        </authorList>
    </citation>
    <scope>NUCLEOTIDE SEQUENCE [LARGE SCALE GENOMIC DNA]</scope>
    <source>
        <strain evidence="4">17573</strain>
    </source>
</reference>
<dbReference type="InterPro" id="IPR003036">
    <property type="entry name" value="Gag_P30"/>
</dbReference>
<dbReference type="InterPro" id="IPR008919">
    <property type="entry name" value="Retrov_capsid_N"/>
</dbReference>
<dbReference type="Pfam" id="PF02093">
    <property type="entry name" value="Gag_p30"/>
    <property type="match status" value="1"/>
</dbReference>
<keyword evidence="5" id="KW-1185">Reference proteome</keyword>
<dbReference type="Proteomes" id="UP000006718">
    <property type="component" value="Chromosome 3"/>
</dbReference>
<evidence type="ECO:0000313" key="5">
    <source>
        <dbReference type="Proteomes" id="UP000006718"/>
    </source>
</evidence>